<dbReference type="Gene3D" id="1.10.287.70">
    <property type="match status" value="1"/>
</dbReference>
<dbReference type="PANTHER" id="PTHR11003">
    <property type="entry name" value="POTASSIUM CHANNEL, SUBFAMILY K"/>
    <property type="match status" value="1"/>
</dbReference>
<dbReference type="Pfam" id="PF07885">
    <property type="entry name" value="Ion_trans_2"/>
    <property type="match status" value="2"/>
</dbReference>
<evidence type="ECO:0000313" key="10">
    <source>
        <dbReference type="EMBL" id="RUS86549.1"/>
    </source>
</evidence>
<keyword evidence="4 8" id="KW-1133">Transmembrane helix</keyword>
<dbReference type="GO" id="GO:0005886">
    <property type="term" value="C:plasma membrane"/>
    <property type="evidence" value="ECO:0007669"/>
    <property type="project" value="TreeGrafter"/>
</dbReference>
<evidence type="ECO:0000259" key="9">
    <source>
        <dbReference type="Pfam" id="PF07885"/>
    </source>
</evidence>
<feature type="transmembrane region" description="Helical" evidence="8">
    <location>
        <begin position="137"/>
        <end position="162"/>
    </location>
</feature>
<reference evidence="10 11" key="1">
    <citation type="submission" date="2019-01" db="EMBL/GenBank/DDBJ databases">
        <title>A draft genome assembly of the solar-powered sea slug Elysia chlorotica.</title>
        <authorList>
            <person name="Cai H."/>
            <person name="Li Q."/>
            <person name="Fang X."/>
            <person name="Li J."/>
            <person name="Curtis N.E."/>
            <person name="Altenburger A."/>
            <person name="Shibata T."/>
            <person name="Feng M."/>
            <person name="Maeda T."/>
            <person name="Schwartz J.A."/>
            <person name="Shigenobu S."/>
            <person name="Lundholm N."/>
            <person name="Nishiyama T."/>
            <person name="Yang H."/>
            <person name="Hasebe M."/>
            <person name="Li S."/>
            <person name="Pierce S.K."/>
            <person name="Wang J."/>
        </authorList>
    </citation>
    <scope>NUCLEOTIDE SEQUENCE [LARGE SCALE GENOMIC DNA]</scope>
    <source>
        <strain evidence="10">EC2010</strain>
        <tissue evidence="10">Whole organism of an adult</tissue>
    </source>
</reference>
<accession>A0A3S1HUV8</accession>
<evidence type="ECO:0000313" key="11">
    <source>
        <dbReference type="Proteomes" id="UP000271974"/>
    </source>
</evidence>
<comment type="caution">
    <text evidence="10">The sequence shown here is derived from an EMBL/GenBank/DDBJ whole genome shotgun (WGS) entry which is preliminary data.</text>
</comment>
<dbReference type="GO" id="GO:0015271">
    <property type="term" value="F:outward rectifier potassium channel activity"/>
    <property type="evidence" value="ECO:0007669"/>
    <property type="project" value="TreeGrafter"/>
</dbReference>
<dbReference type="PANTHER" id="PTHR11003:SF334">
    <property type="entry name" value="FI03418P"/>
    <property type="match status" value="1"/>
</dbReference>
<dbReference type="AlphaFoldDB" id="A0A3S1HUV8"/>
<feature type="domain" description="Potassium channel" evidence="9">
    <location>
        <begin position="3"/>
        <end position="40"/>
    </location>
</feature>
<feature type="domain" description="Potassium channel" evidence="9">
    <location>
        <begin position="79"/>
        <end position="161"/>
    </location>
</feature>
<evidence type="ECO:0000256" key="6">
    <source>
        <dbReference type="ARBA" id="ARBA00023136"/>
    </source>
</evidence>
<keyword evidence="7" id="KW-0407">Ion channel</keyword>
<keyword evidence="6 8" id="KW-0472">Membrane</keyword>
<organism evidence="10 11">
    <name type="scientific">Elysia chlorotica</name>
    <name type="common">Eastern emerald elysia</name>
    <name type="synonym">Sea slug</name>
    <dbReference type="NCBI Taxonomy" id="188477"/>
    <lineage>
        <taxon>Eukaryota</taxon>
        <taxon>Metazoa</taxon>
        <taxon>Spiralia</taxon>
        <taxon>Lophotrochozoa</taxon>
        <taxon>Mollusca</taxon>
        <taxon>Gastropoda</taxon>
        <taxon>Heterobranchia</taxon>
        <taxon>Euthyneura</taxon>
        <taxon>Panpulmonata</taxon>
        <taxon>Sacoglossa</taxon>
        <taxon>Placobranchoidea</taxon>
        <taxon>Plakobranchidae</taxon>
        <taxon>Elysia</taxon>
    </lineage>
</organism>
<feature type="transmembrane region" description="Helical" evidence="8">
    <location>
        <begin position="99"/>
        <end position="117"/>
    </location>
</feature>
<evidence type="ECO:0000256" key="1">
    <source>
        <dbReference type="ARBA" id="ARBA00004141"/>
    </source>
</evidence>
<evidence type="ECO:0000256" key="3">
    <source>
        <dbReference type="ARBA" id="ARBA00022692"/>
    </source>
</evidence>
<dbReference type="InterPro" id="IPR003280">
    <property type="entry name" value="2pore_dom_K_chnl"/>
</dbReference>
<evidence type="ECO:0000256" key="2">
    <source>
        <dbReference type="ARBA" id="ARBA00022448"/>
    </source>
</evidence>
<evidence type="ECO:0000256" key="5">
    <source>
        <dbReference type="ARBA" id="ARBA00023065"/>
    </source>
</evidence>
<keyword evidence="3 8" id="KW-0812">Transmembrane</keyword>
<dbReference type="GO" id="GO:0022841">
    <property type="term" value="F:potassium ion leak channel activity"/>
    <property type="evidence" value="ECO:0007669"/>
    <property type="project" value="TreeGrafter"/>
</dbReference>
<dbReference type="GO" id="GO:0030322">
    <property type="term" value="P:stabilization of membrane potential"/>
    <property type="evidence" value="ECO:0007669"/>
    <property type="project" value="TreeGrafter"/>
</dbReference>
<keyword evidence="2" id="KW-0813">Transport</keyword>
<dbReference type="Proteomes" id="UP000271974">
    <property type="component" value="Unassembled WGS sequence"/>
</dbReference>
<evidence type="ECO:0000256" key="8">
    <source>
        <dbReference type="SAM" id="Phobius"/>
    </source>
</evidence>
<name>A0A3S1HUV8_ELYCH</name>
<protein>
    <recommendedName>
        <fullName evidence="9">Potassium channel domain-containing protein</fullName>
    </recommendedName>
</protein>
<comment type="subcellular location">
    <subcellularLocation>
        <location evidence="1">Membrane</location>
        <topology evidence="1">Multi-pass membrane protein</topology>
    </subcellularLocation>
</comment>
<dbReference type="STRING" id="188477.A0A3S1HUV8"/>
<dbReference type="OrthoDB" id="297496at2759"/>
<feature type="transmembrane region" description="Helical" evidence="8">
    <location>
        <begin position="18"/>
        <end position="36"/>
    </location>
</feature>
<sequence>MCYGQVVPRTPEGRLTCVAYGVVGIPLMLLFLGGIGEKMRRLTSRFIMHKQIFRCDKRCDKRCNQAVNCSLLGMVGLMLLFVIPSIAFTYLEGWSVSDAVYYCFISLSTIGFGDIMLGDPISAAMANQSFGHRVYRLMALVWVLFGLAYVGMCITSLAHLIIRGSCGANNVETIRLKAELKRLKHEIRAQRLYTRRSGLSMWTSQMPDKDGGRWEFDLIAEDGDGQRIAYINIFFVKLVEHFSYVINFSKLPPAGYKKSLALTPTK</sequence>
<proteinExistence type="predicted"/>
<dbReference type="EMBL" id="RQTK01000135">
    <property type="protein sequence ID" value="RUS86549.1"/>
    <property type="molecule type" value="Genomic_DNA"/>
</dbReference>
<feature type="transmembrane region" description="Helical" evidence="8">
    <location>
        <begin position="66"/>
        <end position="87"/>
    </location>
</feature>
<dbReference type="SUPFAM" id="SSF81324">
    <property type="entry name" value="Voltage-gated potassium channels"/>
    <property type="match status" value="1"/>
</dbReference>
<dbReference type="InterPro" id="IPR013099">
    <property type="entry name" value="K_chnl_dom"/>
</dbReference>
<keyword evidence="5" id="KW-0406">Ion transport</keyword>
<evidence type="ECO:0000256" key="7">
    <source>
        <dbReference type="ARBA" id="ARBA00023303"/>
    </source>
</evidence>
<keyword evidence="11" id="KW-1185">Reference proteome</keyword>
<evidence type="ECO:0000256" key="4">
    <source>
        <dbReference type="ARBA" id="ARBA00022989"/>
    </source>
</evidence>
<gene>
    <name evidence="10" type="ORF">EGW08_005688</name>
</gene>